<comment type="caution">
    <text evidence="1">The sequence shown here is derived from an EMBL/GenBank/DDBJ whole genome shotgun (WGS) entry which is preliminary data.</text>
</comment>
<keyword evidence="2" id="KW-1185">Reference proteome</keyword>
<name>A0A0R3NAS7_9BRAD</name>
<gene>
    <name evidence="1" type="ORF">CQ13_18425</name>
</gene>
<dbReference type="InterPro" id="IPR035383">
    <property type="entry name" value="MauJ"/>
</dbReference>
<evidence type="ECO:0000313" key="1">
    <source>
        <dbReference type="EMBL" id="KRR29116.1"/>
    </source>
</evidence>
<organism evidence="1 2">
    <name type="scientific">Bradyrhizobium retamae</name>
    <dbReference type="NCBI Taxonomy" id="1300035"/>
    <lineage>
        <taxon>Bacteria</taxon>
        <taxon>Pseudomonadati</taxon>
        <taxon>Pseudomonadota</taxon>
        <taxon>Alphaproteobacteria</taxon>
        <taxon>Hyphomicrobiales</taxon>
        <taxon>Nitrobacteraceae</taxon>
        <taxon>Bradyrhizobium</taxon>
    </lineage>
</organism>
<sequence length="402" mass="45254">MAIVLGGLRPVGGSGASFFEAETISDVVATLLTNEEARKSFIRMTLTVAETGINSNGGAEVVYQRDGQKRQAHFVQKEAVSLLSAGSEVGFDPDRQMNAPAMRAMAFTNEFFRRLAQECELAERFPAPVEGDGSEYDAEDAERKRYQKLGVRNNSHFLHIGVDNQVTWPKEERLITFDQYQLVLMPKTKEHVQSVHIDLVANRVDERTAMTVINRFLSVMAWCDDNFAIAGFGWSGNPVPVPVTKRDLAFTTAHEYIFDRKIPGSEEARRALALFREARNAQQNGFVSYAVLNYYKIIEIRNPGKEAARKWFLANFEALRATSRNNVDISRFLALCGNEPPHKYIHDSCRIAVAHAGKHSKSDPDDAHEIVRLHTAARVMHLLARRFIEQEFAISDVMYSSD</sequence>
<reference evidence="1 2" key="1">
    <citation type="submission" date="2014-03" db="EMBL/GenBank/DDBJ databases">
        <title>Bradyrhizobium valentinum sp. nov., isolated from effective nodules of Lupinus mariae-josephae, a lupine endemic of basic-lime soils in Eastern Spain.</title>
        <authorList>
            <person name="Duran D."/>
            <person name="Rey L."/>
            <person name="Navarro A."/>
            <person name="Busquets A."/>
            <person name="Imperial J."/>
            <person name="Ruiz-Argueso T."/>
        </authorList>
    </citation>
    <scope>NUCLEOTIDE SEQUENCE [LARGE SCALE GENOMIC DNA]</scope>
    <source>
        <strain evidence="1 2">Ro19</strain>
    </source>
</reference>
<dbReference type="Pfam" id="PF17419">
    <property type="entry name" value="MauJ"/>
    <property type="match status" value="1"/>
</dbReference>
<dbReference type="Proteomes" id="UP000052023">
    <property type="component" value="Unassembled WGS sequence"/>
</dbReference>
<dbReference type="EMBL" id="LLYA01000046">
    <property type="protein sequence ID" value="KRR29116.1"/>
    <property type="molecule type" value="Genomic_DNA"/>
</dbReference>
<accession>A0A0R3NAS7</accession>
<evidence type="ECO:0000313" key="2">
    <source>
        <dbReference type="Proteomes" id="UP000052023"/>
    </source>
</evidence>
<protein>
    <submittedName>
        <fullName evidence="1">Uncharacterized protein</fullName>
    </submittedName>
</protein>
<dbReference type="AlphaFoldDB" id="A0A0R3NAS7"/>
<proteinExistence type="predicted"/>